<gene>
    <name evidence="6" type="ORF">SAMN05444363_0195</name>
</gene>
<feature type="domain" description="P/Homo B" evidence="5">
    <location>
        <begin position="885"/>
        <end position="1041"/>
    </location>
</feature>
<evidence type="ECO:0000313" key="7">
    <source>
        <dbReference type="Proteomes" id="UP000184488"/>
    </source>
</evidence>
<keyword evidence="7" id="KW-1185">Reference proteome</keyword>
<feature type="signal peptide" evidence="4">
    <location>
        <begin position="1"/>
        <end position="18"/>
    </location>
</feature>
<accession>A0A1M6AGE5</accession>
<keyword evidence="3" id="KW-0378">Hydrolase</keyword>
<proteinExistence type="predicted"/>
<dbReference type="InterPro" id="IPR003961">
    <property type="entry name" value="FN3_dom"/>
</dbReference>
<dbReference type="Pfam" id="PF18962">
    <property type="entry name" value="Por_Secre_tail"/>
    <property type="match status" value="1"/>
</dbReference>
<evidence type="ECO:0000256" key="4">
    <source>
        <dbReference type="SAM" id="SignalP"/>
    </source>
</evidence>
<dbReference type="EMBL" id="FQZI01000001">
    <property type="protein sequence ID" value="SHI35388.1"/>
    <property type="molecule type" value="Genomic_DNA"/>
</dbReference>
<evidence type="ECO:0000256" key="1">
    <source>
        <dbReference type="ARBA" id="ARBA00022670"/>
    </source>
</evidence>
<keyword evidence="1" id="KW-0645">Protease</keyword>
<dbReference type="GO" id="GO:0006508">
    <property type="term" value="P:proteolysis"/>
    <property type="evidence" value="ECO:0007669"/>
    <property type="project" value="UniProtKB-KW"/>
</dbReference>
<dbReference type="InterPro" id="IPR026444">
    <property type="entry name" value="Secre_tail"/>
</dbReference>
<sequence>MRKKLLLLFILSFGFVNAQSDGFWKKCDVSKNKIVANKFVKRPNFPEKFDLYVLNTESLRNALFASLNGKNSKKNIISIPNTEGQIEEFEVFEASNFDNQLQARFPEIRAFSGKGITDRTATLKLSLSPQGIQTMITRADKPSQFIEPYSEDNSIYFVYSKSGKPLDNWKCSTIEKEMIDNIDFEISKNSNQGKSSGAILRTLRLAQSVTAEYSNYFGATSAAQVGLVLSAINATLTRCNGVYEKDLGLHLNLINESTNVIFYNASTDPYSASGTGAGGAWSTELQSTLNTMLSVPAQPQSVNDALYDIGHLFGRDGGGGSAGCIGCACGTINPAASWTYMGSGKGSGFTSPGSGPPVGDNFDIDYVAHEVGHQLGMNHSFTHSAQVLAAQKEVGSGVTIMGYAGITSYDVAPHSIDIYHPYNIWQFEENFSNKPCTQVQDISANNVAPVANAGNDYVIPISTPFLLEGSATDANGDGLTYHWDQNDGITGSGQTGASSPASATKTIGPNFRSWLPSSSPIRYFPALTSIINNSNTTSGTGNEIITVEALSSVARDLNFRLTVRDNAPYSSSTPEVAQTHYDDMKVTVSSAAGPFAVTVPSSAGLSYNVGTNQTVTWNVASTNAGAVNTPYVDIYLFVDNTLTNGILLASKVPNDGSEVVTIPNNVGTTHRIMVRGNGNIFFDISNNNFAITAPASSFAVAFNGLVGEQNKGVCQGVNVVNYTFNYTTLNGFSGTTNFTATGVPAGTTVSFTPTSRTTSGPVTMTVNTTGTTPSGLANILVNATSGSTTKTVPFYLDVAGAPASATLSTPANNANAQDVTVNLTWIAGANTNSYDIEVATDSGFTNIISSGSSVTTNYTVSGLSQATDYYWRVRPKNAGCSGAFGSAFKFTTGIVNCSNLSNNTVQVIASNGKPTITSTITVPSGFTINDLNLGLNITHTVISDLIISLASPSGTSVTVFNQTCGSNDNINATFDDGGTALVCGTNPAVSGTVIPLNPLSVFNGQSSTGTWTLTVKDNDAASGGGGSLNSWSLNICNIQVATLANNEFEFSSLKVYPNPNKGNFVIELNSEGSKEIKVNVFDMSGRQIFAKNFANNGAFNQSINLENAQSGVYLVSISDGTKKTVKRVVVE</sequence>
<dbReference type="GO" id="GO:0004252">
    <property type="term" value="F:serine-type endopeptidase activity"/>
    <property type="evidence" value="ECO:0007669"/>
    <property type="project" value="InterPro"/>
</dbReference>
<dbReference type="RefSeq" id="WP_073307704.1">
    <property type="nucleotide sequence ID" value="NZ_FQZI01000001.1"/>
</dbReference>
<protein>
    <submittedName>
        <fullName evidence="6">Por secretion system C-terminal sorting domain-containing protein</fullName>
    </submittedName>
</protein>
<dbReference type="Pfam" id="PF13583">
    <property type="entry name" value="Reprolysin_4"/>
    <property type="match status" value="1"/>
</dbReference>
<dbReference type="InterPro" id="IPR002884">
    <property type="entry name" value="P_dom"/>
</dbReference>
<dbReference type="InterPro" id="IPR008979">
    <property type="entry name" value="Galactose-bd-like_sf"/>
</dbReference>
<dbReference type="NCBIfam" id="TIGR04183">
    <property type="entry name" value="Por_Secre_tail"/>
    <property type="match status" value="1"/>
</dbReference>
<dbReference type="InterPro" id="IPR013783">
    <property type="entry name" value="Ig-like_fold"/>
</dbReference>
<dbReference type="STRING" id="415425.SAMN05444363_0195"/>
<dbReference type="OrthoDB" id="9792152at2"/>
<organism evidence="6 7">
    <name type="scientific">Flavobacterium terrae</name>
    <dbReference type="NCBI Taxonomy" id="415425"/>
    <lineage>
        <taxon>Bacteria</taxon>
        <taxon>Pseudomonadati</taxon>
        <taxon>Bacteroidota</taxon>
        <taxon>Flavobacteriia</taxon>
        <taxon>Flavobacteriales</taxon>
        <taxon>Flavobacteriaceae</taxon>
        <taxon>Flavobacterium</taxon>
    </lineage>
</organism>
<dbReference type="SUPFAM" id="SSF55486">
    <property type="entry name" value="Metalloproteases ('zincins'), catalytic domain"/>
    <property type="match status" value="1"/>
</dbReference>
<evidence type="ECO:0000313" key="6">
    <source>
        <dbReference type="EMBL" id="SHI35388.1"/>
    </source>
</evidence>
<reference evidence="7" key="1">
    <citation type="submission" date="2016-11" db="EMBL/GenBank/DDBJ databases">
        <authorList>
            <person name="Varghese N."/>
            <person name="Submissions S."/>
        </authorList>
    </citation>
    <scope>NUCLEOTIDE SEQUENCE [LARGE SCALE GENOMIC DNA]</scope>
    <source>
        <strain evidence="7">DSM 18829</strain>
    </source>
</reference>
<dbReference type="Gene3D" id="2.60.120.260">
    <property type="entry name" value="Galactose-binding domain-like"/>
    <property type="match status" value="1"/>
</dbReference>
<dbReference type="PROSITE" id="PS51829">
    <property type="entry name" value="P_HOMO_B"/>
    <property type="match status" value="1"/>
</dbReference>
<evidence type="ECO:0000256" key="2">
    <source>
        <dbReference type="ARBA" id="ARBA00022729"/>
    </source>
</evidence>
<evidence type="ECO:0000256" key="3">
    <source>
        <dbReference type="ARBA" id="ARBA00022801"/>
    </source>
</evidence>
<dbReference type="Pfam" id="PF01483">
    <property type="entry name" value="P_proprotein"/>
    <property type="match status" value="1"/>
</dbReference>
<name>A0A1M6AGE5_9FLAO</name>
<dbReference type="SUPFAM" id="SSF49265">
    <property type="entry name" value="Fibronectin type III"/>
    <property type="match status" value="1"/>
</dbReference>
<dbReference type="AlphaFoldDB" id="A0A1M6AGE5"/>
<dbReference type="CDD" id="cd00063">
    <property type="entry name" value="FN3"/>
    <property type="match status" value="1"/>
</dbReference>
<dbReference type="Proteomes" id="UP000184488">
    <property type="component" value="Unassembled WGS sequence"/>
</dbReference>
<feature type="chain" id="PRO_5013155537" evidence="4">
    <location>
        <begin position="19"/>
        <end position="1131"/>
    </location>
</feature>
<keyword evidence="2 4" id="KW-0732">Signal</keyword>
<dbReference type="Gene3D" id="2.60.40.10">
    <property type="entry name" value="Immunoglobulins"/>
    <property type="match status" value="2"/>
</dbReference>
<dbReference type="GO" id="GO:0008237">
    <property type="term" value="F:metallopeptidase activity"/>
    <property type="evidence" value="ECO:0007669"/>
    <property type="project" value="InterPro"/>
</dbReference>
<dbReference type="Gene3D" id="3.40.390.10">
    <property type="entry name" value="Collagenase (Catalytic Domain)"/>
    <property type="match status" value="1"/>
</dbReference>
<evidence type="ECO:0000259" key="5">
    <source>
        <dbReference type="PROSITE" id="PS51829"/>
    </source>
</evidence>
<dbReference type="InterPro" id="IPR024079">
    <property type="entry name" value="MetalloPept_cat_dom_sf"/>
</dbReference>
<dbReference type="InterPro" id="IPR036116">
    <property type="entry name" value="FN3_sf"/>
</dbReference>
<dbReference type="SUPFAM" id="SSF49785">
    <property type="entry name" value="Galactose-binding domain-like"/>
    <property type="match status" value="1"/>
</dbReference>